<keyword evidence="2" id="KW-0472">Membrane</keyword>
<keyword evidence="5" id="KW-1185">Reference proteome</keyword>
<dbReference type="Gene3D" id="3.10.110.10">
    <property type="entry name" value="Ubiquitin Conjugating Enzyme"/>
    <property type="match status" value="1"/>
</dbReference>
<dbReference type="EMBL" id="JACMSC010000005">
    <property type="protein sequence ID" value="KAG6520890.1"/>
    <property type="molecule type" value="Genomic_DNA"/>
</dbReference>
<proteinExistence type="predicted"/>
<dbReference type="Proteomes" id="UP000734854">
    <property type="component" value="Unassembled WGS sequence"/>
</dbReference>
<keyword evidence="2" id="KW-0812">Transmembrane</keyword>
<comment type="caution">
    <text evidence="4">The sequence shown here is derived from an EMBL/GenBank/DDBJ whole genome shotgun (WGS) entry which is preliminary data.</text>
</comment>
<organism evidence="4 5">
    <name type="scientific">Zingiber officinale</name>
    <name type="common">Ginger</name>
    <name type="synonym">Amomum zingiber</name>
    <dbReference type="NCBI Taxonomy" id="94328"/>
    <lineage>
        <taxon>Eukaryota</taxon>
        <taxon>Viridiplantae</taxon>
        <taxon>Streptophyta</taxon>
        <taxon>Embryophyta</taxon>
        <taxon>Tracheophyta</taxon>
        <taxon>Spermatophyta</taxon>
        <taxon>Magnoliopsida</taxon>
        <taxon>Liliopsida</taxon>
        <taxon>Zingiberales</taxon>
        <taxon>Zingiberaceae</taxon>
        <taxon>Zingiber</taxon>
    </lineage>
</organism>
<feature type="compositionally biased region" description="Basic and acidic residues" evidence="1">
    <location>
        <begin position="440"/>
        <end position="454"/>
    </location>
</feature>
<dbReference type="AlphaFoldDB" id="A0A8J5LQ01"/>
<keyword evidence="2" id="KW-1133">Transmembrane helix</keyword>
<name>A0A8J5LQ01_ZINOF</name>
<feature type="domain" description="UBC core" evidence="3">
    <location>
        <begin position="242"/>
        <end position="410"/>
    </location>
</feature>
<gene>
    <name evidence="4" type="ORF">ZIOFF_017952</name>
</gene>
<evidence type="ECO:0000313" key="4">
    <source>
        <dbReference type="EMBL" id="KAG6520890.1"/>
    </source>
</evidence>
<dbReference type="InterPro" id="IPR016135">
    <property type="entry name" value="UBQ-conjugating_enzyme/RWD"/>
</dbReference>
<evidence type="ECO:0000256" key="1">
    <source>
        <dbReference type="SAM" id="MobiDB-lite"/>
    </source>
</evidence>
<evidence type="ECO:0000259" key="3">
    <source>
        <dbReference type="PROSITE" id="PS50127"/>
    </source>
</evidence>
<dbReference type="PANTHER" id="PTHR24067">
    <property type="entry name" value="UBIQUITIN-CONJUGATING ENZYME E2"/>
    <property type="match status" value="1"/>
</dbReference>
<dbReference type="InterPro" id="IPR000608">
    <property type="entry name" value="UBC"/>
</dbReference>
<protein>
    <recommendedName>
        <fullName evidence="3">UBC core domain-containing protein</fullName>
    </recommendedName>
</protein>
<dbReference type="CDD" id="cd23799">
    <property type="entry name" value="UBCc_UBE2J"/>
    <property type="match status" value="1"/>
</dbReference>
<dbReference type="InterPro" id="IPR050113">
    <property type="entry name" value="Ub_conjugating_enzyme"/>
</dbReference>
<evidence type="ECO:0000313" key="5">
    <source>
        <dbReference type="Proteomes" id="UP000734854"/>
    </source>
</evidence>
<dbReference type="PROSITE" id="PS50127">
    <property type="entry name" value="UBC_2"/>
    <property type="match status" value="1"/>
</dbReference>
<dbReference type="Pfam" id="PF00179">
    <property type="entry name" value="UQ_con"/>
    <property type="match status" value="1"/>
</dbReference>
<feature type="region of interest" description="Disordered" evidence="1">
    <location>
        <begin position="415"/>
        <end position="454"/>
    </location>
</feature>
<evidence type="ECO:0000256" key="2">
    <source>
        <dbReference type="SAM" id="Phobius"/>
    </source>
</evidence>
<feature type="transmembrane region" description="Helical" evidence="2">
    <location>
        <begin position="461"/>
        <end position="482"/>
    </location>
</feature>
<dbReference type="SUPFAM" id="SSF54495">
    <property type="entry name" value="UBC-like"/>
    <property type="match status" value="1"/>
</dbReference>
<dbReference type="SMART" id="SM00212">
    <property type="entry name" value="UBCc"/>
    <property type="match status" value="1"/>
</dbReference>
<reference evidence="4 5" key="1">
    <citation type="submission" date="2020-08" db="EMBL/GenBank/DDBJ databases">
        <title>Plant Genome Project.</title>
        <authorList>
            <person name="Zhang R.-G."/>
        </authorList>
    </citation>
    <scope>NUCLEOTIDE SEQUENCE [LARGE SCALE GENOMIC DNA]</scope>
    <source>
        <tissue evidence="4">Rhizome</tissue>
    </source>
</reference>
<accession>A0A8J5LQ01</accession>
<sequence>MSPTRLLQCRCRPNGGAPCVDAAASYVVPVQLYHCAVWVQLCSPASGTKTRRSFYLVVRWIEVQQQETWLKSGGATAHWQNSACVKESIEMPDAERKKCRTALARLLEEGVFRRWLCSSHLPDGKKARISSTRKKKTRERVELKLPLVSNRGTSSATKLTTAEEGSDIDYKACVRRLQKEFQALCRVQIVSPGLSKWNKAMMGQSFASLVPTVAAPEYATESAIFVATFREPPPQIVARPSPSDILDWRELPRADLDGKVKRDVKWEIDGRNVAACGGADVFNFVLEGSKGTPFEGGYYYGKLKFQPDYPFKPPSISLITPNGRFSTNTKICLSMSDFHPESWNPMWSVSSILTGLLSFMMDDHQTTGSIKTSDSEKRQLAKASLAYNCESKKCTSFRKLFPEYVEKYQQQHALTQSISEPQTKDEGSPPLTATTVAPTKLEDQDKEVADREARRRQSKPVPFWLLLLLLSIFGAVMALPFLQM</sequence>